<dbReference type="OMA" id="NAMETWF"/>
<dbReference type="GO" id="GO:0003677">
    <property type="term" value="F:DNA binding"/>
    <property type="evidence" value="ECO:0007669"/>
    <property type="project" value="TreeGrafter"/>
</dbReference>
<evidence type="ECO:0000313" key="2">
    <source>
        <dbReference type="Proteomes" id="UP000054350"/>
    </source>
</evidence>
<dbReference type="EMBL" id="GG745333">
    <property type="protein sequence ID" value="KNE58842.1"/>
    <property type="molecule type" value="Genomic_DNA"/>
</dbReference>
<dbReference type="PANTHER" id="PTHR28027">
    <property type="entry name" value="TRANSCRIPTIONAL REGULATOR MIT1"/>
    <property type="match status" value="1"/>
</dbReference>
<dbReference type="AlphaFoldDB" id="A0A0L0S8N9"/>
<reference evidence="1 2" key="1">
    <citation type="submission" date="2009-11" db="EMBL/GenBank/DDBJ databases">
        <title>Annotation of Allomyces macrogynus ATCC 38327.</title>
        <authorList>
            <consortium name="The Broad Institute Genome Sequencing Platform"/>
            <person name="Russ C."/>
            <person name="Cuomo C."/>
            <person name="Burger G."/>
            <person name="Gray M.W."/>
            <person name="Holland P.W.H."/>
            <person name="King N."/>
            <person name="Lang F.B.F."/>
            <person name="Roger A.J."/>
            <person name="Ruiz-Trillo I."/>
            <person name="Young S.K."/>
            <person name="Zeng Q."/>
            <person name="Gargeya S."/>
            <person name="Fitzgerald M."/>
            <person name="Haas B."/>
            <person name="Abouelleil A."/>
            <person name="Alvarado L."/>
            <person name="Arachchi H.M."/>
            <person name="Berlin A."/>
            <person name="Chapman S.B."/>
            <person name="Gearin G."/>
            <person name="Goldberg J."/>
            <person name="Griggs A."/>
            <person name="Gujja S."/>
            <person name="Hansen M."/>
            <person name="Heiman D."/>
            <person name="Howarth C."/>
            <person name="Larimer J."/>
            <person name="Lui A."/>
            <person name="MacDonald P.J.P."/>
            <person name="McCowen C."/>
            <person name="Montmayeur A."/>
            <person name="Murphy C."/>
            <person name="Neiman D."/>
            <person name="Pearson M."/>
            <person name="Priest M."/>
            <person name="Roberts A."/>
            <person name="Saif S."/>
            <person name="Shea T."/>
            <person name="Sisk P."/>
            <person name="Stolte C."/>
            <person name="Sykes S."/>
            <person name="Wortman J."/>
            <person name="Nusbaum C."/>
            <person name="Birren B."/>
        </authorList>
    </citation>
    <scope>NUCLEOTIDE SEQUENCE [LARGE SCALE GENOMIC DNA]</scope>
    <source>
        <strain evidence="1 2">ATCC 38327</strain>
    </source>
</reference>
<keyword evidence="2" id="KW-1185">Reference proteome</keyword>
<name>A0A0L0S8N9_ALLM3</name>
<evidence type="ECO:0000313" key="1">
    <source>
        <dbReference type="EMBL" id="KNE58842.1"/>
    </source>
</evidence>
<dbReference type="eggNOG" id="KOG4476">
    <property type="taxonomic scope" value="Eukaryota"/>
</dbReference>
<reference evidence="2" key="2">
    <citation type="submission" date="2009-11" db="EMBL/GenBank/DDBJ databases">
        <title>The Genome Sequence of Allomyces macrogynus strain ATCC 38327.</title>
        <authorList>
            <consortium name="The Broad Institute Genome Sequencing Platform"/>
            <person name="Russ C."/>
            <person name="Cuomo C."/>
            <person name="Shea T."/>
            <person name="Young S.K."/>
            <person name="Zeng Q."/>
            <person name="Koehrsen M."/>
            <person name="Haas B."/>
            <person name="Borodovsky M."/>
            <person name="Guigo R."/>
            <person name="Alvarado L."/>
            <person name="Berlin A."/>
            <person name="Borenstein D."/>
            <person name="Chen Z."/>
            <person name="Engels R."/>
            <person name="Freedman E."/>
            <person name="Gellesch M."/>
            <person name="Goldberg J."/>
            <person name="Griggs A."/>
            <person name="Gujja S."/>
            <person name="Heiman D."/>
            <person name="Hepburn T."/>
            <person name="Howarth C."/>
            <person name="Jen D."/>
            <person name="Larson L."/>
            <person name="Lewis B."/>
            <person name="Mehta T."/>
            <person name="Park D."/>
            <person name="Pearson M."/>
            <person name="Roberts A."/>
            <person name="Saif S."/>
            <person name="Shenoy N."/>
            <person name="Sisk P."/>
            <person name="Stolte C."/>
            <person name="Sykes S."/>
            <person name="Walk T."/>
            <person name="White J."/>
            <person name="Yandava C."/>
            <person name="Burger G."/>
            <person name="Gray M.W."/>
            <person name="Holland P.W.H."/>
            <person name="King N."/>
            <person name="Lang F.B.F."/>
            <person name="Roger A.J."/>
            <person name="Ruiz-Trillo I."/>
            <person name="Lander E."/>
            <person name="Nusbaum C."/>
        </authorList>
    </citation>
    <scope>NUCLEOTIDE SEQUENCE [LARGE SCALE GENOMIC DNA]</scope>
    <source>
        <strain evidence="2">ATCC 38327</strain>
    </source>
</reference>
<protein>
    <submittedName>
        <fullName evidence="1">Uncharacterized protein</fullName>
    </submittedName>
</protein>
<sequence length="385" mass="41727">MQSAPNAMETWFGFIRSIDDAVTVVEAARTGYLPRVTRRLTEDERMVLIRSGSVFVFEESESQVRRWADSRNWSSSRMKSFFLIYQEQEGPRSAPATGDEPDQDVAAAAAAAAASSTASSLMHHHAGQTLNKRDSAISLLSRRSSASTLASLHDVVPARPLLKKKALSLTTAFGNKLRLISYYAEADVAEGILPTPDNDPLLTKIQVPDNLYYAGNDGPIALSKTSTTRQPLSGLDAAGSITIPKALKRRSDPLPQFVWRGPSTSSFTAAPTIPEAPPVHEAAMQLPMSIVSRQLSPMDTDAPPPAPAPPEPATATMRRRSLYDPVTATGHAAAVAEAASRRHSVHLGVALDRPAGDWRVSARYDRTVHAEDARQLRALDRSFNL</sequence>
<dbReference type="VEuPathDB" id="FungiDB:AMAG_04386"/>
<dbReference type="Proteomes" id="UP000054350">
    <property type="component" value="Unassembled WGS sequence"/>
</dbReference>
<accession>A0A0L0S8N9</accession>
<dbReference type="PANTHER" id="PTHR28027:SF1">
    <property type="entry name" value="CAMP INDEPENDENT REGULATORY PROTEIN (AFU_ORTHOLOGUE AFUA_3G09640)"/>
    <property type="match status" value="1"/>
</dbReference>
<dbReference type="InterPro" id="IPR018608">
    <property type="entry name" value="Gti1/Pac2"/>
</dbReference>
<proteinExistence type="predicted"/>
<dbReference type="Pfam" id="PF09729">
    <property type="entry name" value="Gti1_Pac2"/>
    <property type="match status" value="1"/>
</dbReference>
<organism evidence="1 2">
    <name type="scientific">Allomyces macrogynus (strain ATCC 38327)</name>
    <name type="common">Allomyces javanicus var. macrogynus</name>
    <dbReference type="NCBI Taxonomy" id="578462"/>
    <lineage>
        <taxon>Eukaryota</taxon>
        <taxon>Fungi</taxon>
        <taxon>Fungi incertae sedis</taxon>
        <taxon>Blastocladiomycota</taxon>
        <taxon>Blastocladiomycetes</taxon>
        <taxon>Blastocladiales</taxon>
        <taxon>Blastocladiaceae</taxon>
        <taxon>Allomyces</taxon>
    </lineage>
</organism>
<dbReference type="OrthoDB" id="5572844at2759"/>
<gene>
    <name evidence="1" type="ORF">AMAG_04386</name>
</gene>